<reference evidence="1" key="1">
    <citation type="submission" date="2015-03" db="EMBL/GenBank/DDBJ databases">
        <authorList>
            <person name="Xie B.-B."/>
            <person name="Rong J.-C."/>
            <person name="Qin Q.-L."/>
            <person name="Zhang Y.-Z."/>
        </authorList>
    </citation>
    <scope>NUCLEOTIDE SEQUENCE</scope>
    <source>
        <strain evidence="1">DSM 14585</strain>
    </source>
</reference>
<organism evidence="1 2">
    <name type="scientific">Pseudoalteromonas agarivorans DSM 14585</name>
    <dbReference type="NCBI Taxonomy" id="1312369"/>
    <lineage>
        <taxon>Bacteria</taxon>
        <taxon>Pseudomonadati</taxon>
        <taxon>Pseudomonadota</taxon>
        <taxon>Gammaproteobacteria</taxon>
        <taxon>Alteromonadales</taxon>
        <taxon>Pseudoalteromonadaceae</taxon>
        <taxon>Pseudoalteromonas</taxon>
    </lineage>
</organism>
<dbReference type="EMBL" id="CP011011">
    <property type="protein sequence ID" value="ATC83798.1"/>
    <property type="molecule type" value="Genomic_DNA"/>
</dbReference>
<keyword evidence="2" id="KW-1185">Reference proteome</keyword>
<name>A0ACA8E164_9GAMM</name>
<dbReference type="Proteomes" id="UP000217277">
    <property type="component" value="Chromosome I"/>
</dbReference>
<evidence type="ECO:0000313" key="2">
    <source>
        <dbReference type="Proteomes" id="UP000217277"/>
    </source>
</evidence>
<gene>
    <name evidence="1" type="ORF">PAGA_a3699</name>
</gene>
<protein>
    <submittedName>
        <fullName evidence="1">Uncharacterized protein</fullName>
    </submittedName>
</protein>
<accession>A0ACA8E164</accession>
<evidence type="ECO:0000313" key="1">
    <source>
        <dbReference type="EMBL" id="ATC83798.1"/>
    </source>
</evidence>
<proteinExistence type="predicted"/>
<sequence length="914" mass="104336">MSKRKGNSSLTSNPPLNIPVSIKTLDEYKAICKSNGITNSRLHLENYKSIPGLVAHPERVFKDEWVSYKDTFDVPDFYSYDKLKNILKPLALQSQKEYRAFVKKQDDPQIPNDPQGVWESEWENWFKFLGKKEPYNLKFIAKPYIAWAVKIEEFMTQALGGGSKNSLLCRFVRIYIEKHDKSLTPEAFLTKQKVNIRPLKQELEKLNTDNMRRNLIIAVNEFLDFVITNDLTSEDEETGEIIRVMDARNPLSLLSNSASVMSPQRAESTKPCLQYYFVKKAQEWIIPTNAKTFKDLKHLQKFDADWLKVSSKEVDRSDPDCVIKKIGDQLYMWSPINWLHTFTLTKVPLRGRQIAYNDSGEADDVIANVDQNGKIIWEKNKSIFSGLTKNQAFIKRMPDDNAGMFITTNKTSNNGQGYSIPWIPEDLIYWLVKLRKWQQKYNPIDNPTNWSNCKRTNLNELQLKAKGINCFLFRAHQDVEPQSVGNSLTPRLAAALYNVQPSNLELATLSGKEATLNQYKSKYTPHSMRVSLITAYIMEMGMPIEIVMKVVGHSSIVMSIYYCKITQGDIRKRLEQGEKEALKTRVDATQNLIEQNKIEKVKNELVSNNEELLNSLTNSIPAGNFIFRDYGICPYAATRCEDGGELNGSGTSLRVPAPSGYLGTQNCLRCRHFITGPAFIGGLLSITNEILFHSNTQSSQCTKLQSKITMLEKSLDELDRQEYVANLKNEKIDLSERKILELKIRKTESEYESAAKKMDMLLCDLQSSYKLIKMTQSIANQKDSLSLVKMSDSEIEISLEETSSFEQLQEVCENATIYESANASHAIIPRSQQLDKMAVFNEISPGLFLLTEEQQLHAGNQLARLLKSRLKTWSKVSRVINCDIKLSDLFGDEQISKSEIEFINKNNTLINSEL</sequence>